<sequence length="105" mass="11589">SARDTNIPSNVASSSSSYDDDDIASFSILSAFGTSQTRNSRNIDELQFYLQKANEPKKNFLSLCMVERQCKKQFPVLAAITRDVLNVLTSTVASEKTHLAKKGNN</sequence>
<proteinExistence type="predicted"/>
<protein>
    <recommendedName>
        <fullName evidence="4">HAT C-terminal dimerisation domain-containing protein</fullName>
    </recommendedName>
</protein>
<organism evidence="2 3">
    <name type="scientific">Datura stramonium</name>
    <name type="common">Jimsonweed</name>
    <name type="synonym">Common thornapple</name>
    <dbReference type="NCBI Taxonomy" id="4076"/>
    <lineage>
        <taxon>Eukaryota</taxon>
        <taxon>Viridiplantae</taxon>
        <taxon>Streptophyta</taxon>
        <taxon>Embryophyta</taxon>
        <taxon>Tracheophyta</taxon>
        <taxon>Spermatophyta</taxon>
        <taxon>Magnoliopsida</taxon>
        <taxon>eudicotyledons</taxon>
        <taxon>Gunneridae</taxon>
        <taxon>Pentapetalae</taxon>
        <taxon>asterids</taxon>
        <taxon>lamiids</taxon>
        <taxon>Solanales</taxon>
        <taxon>Solanaceae</taxon>
        <taxon>Solanoideae</taxon>
        <taxon>Datureae</taxon>
        <taxon>Datura</taxon>
    </lineage>
</organism>
<feature type="compositionally biased region" description="Polar residues" evidence="1">
    <location>
        <begin position="1"/>
        <end position="12"/>
    </location>
</feature>
<feature type="region of interest" description="Disordered" evidence="1">
    <location>
        <begin position="1"/>
        <end position="21"/>
    </location>
</feature>
<evidence type="ECO:0000256" key="1">
    <source>
        <dbReference type="SAM" id="MobiDB-lite"/>
    </source>
</evidence>
<accession>A0ABS8T5H3</accession>
<evidence type="ECO:0000313" key="3">
    <source>
        <dbReference type="Proteomes" id="UP000823775"/>
    </source>
</evidence>
<feature type="non-terminal residue" evidence="2">
    <location>
        <position position="1"/>
    </location>
</feature>
<dbReference type="EMBL" id="JACEIK010001160">
    <property type="protein sequence ID" value="MCD7466632.1"/>
    <property type="molecule type" value="Genomic_DNA"/>
</dbReference>
<evidence type="ECO:0008006" key="4">
    <source>
        <dbReference type="Google" id="ProtNLM"/>
    </source>
</evidence>
<gene>
    <name evidence="2" type="ORF">HAX54_003539</name>
</gene>
<comment type="caution">
    <text evidence="2">The sequence shown here is derived from an EMBL/GenBank/DDBJ whole genome shotgun (WGS) entry which is preliminary data.</text>
</comment>
<evidence type="ECO:0000313" key="2">
    <source>
        <dbReference type="EMBL" id="MCD7466632.1"/>
    </source>
</evidence>
<keyword evidence="3" id="KW-1185">Reference proteome</keyword>
<dbReference type="Proteomes" id="UP000823775">
    <property type="component" value="Unassembled WGS sequence"/>
</dbReference>
<name>A0ABS8T5H3_DATST</name>
<reference evidence="2 3" key="1">
    <citation type="journal article" date="2021" name="BMC Genomics">
        <title>Datura genome reveals duplications of psychoactive alkaloid biosynthetic genes and high mutation rate following tissue culture.</title>
        <authorList>
            <person name="Rajewski A."/>
            <person name="Carter-House D."/>
            <person name="Stajich J."/>
            <person name="Litt A."/>
        </authorList>
    </citation>
    <scope>NUCLEOTIDE SEQUENCE [LARGE SCALE GENOMIC DNA]</scope>
    <source>
        <strain evidence="2">AR-01</strain>
    </source>
</reference>